<feature type="transmembrane region" description="Helical" evidence="1">
    <location>
        <begin position="271"/>
        <end position="291"/>
    </location>
</feature>
<sequence>MKCCSPGGKKLPGLQFLEGVVRIPDKATEFRQRRGMIMSTKPIRPAAANCIDLSASALHIIAMVLMLMDHLWATLLPAQDWLTCAGRLAFPIFAFMTVEGYFHTRNLKRYALRLLLFALLSEVPFDLMYGGIWFYPVHQNVIWTLLLGLLGVHLMETVRKKQKLWVSLPVCAAVAAAGALLGTLGMTDYYGAGVLTVFAFYIFRGRKWWCLLGQVLTLYWINVVLLGGLMYPIRLFGMEFELCQQGLALLALVPIWLYRGRQGCHSKPFQYACYAFYPVHMLLLVLALNFVNR</sequence>
<accession>A0A2A7BEU7</accession>
<evidence type="ECO:0000313" key="2">
    <source>
        <dbReference type="EMBL" id="PDX89930.1"/>
    </source>
</evidence>
<name>A0A2A7BEU7_9FIRM</name>
<feature type="transmembrane region" description="Helical" evidence="1">
    <location>
        <begin position="165"/>
        <end position="183"/>
    </location>
</feature>
<dbReference type="Proteomes" id="UP000220438">
    <property type="component" value="Unassembled WGS sequence"/>
</dbReference>
<evidence type="ECO:0000256" key="1">
    <source>
        <dbReference type="SAM" id="Phobius"/>
    </source>
</evidence>
<feature type="transmembrane region" description="Helical" evidence="1">
    <location>
        <begin position="114"/>
        <end position="135"/>
    </location>
</feature>
<feature type="transmembrane region" description="Helical" evidence="1">
    <location>
        <begin position="46"/>
        <end position="68"/>
    </location>
</feature>
<organism evidence="2 3">
    <name type="scientific">Faecalibacterium prausnitzii</name>
    <dbReference type="NCBI Taxonomy" id="853"/>
    <lineage>
        <taxon>Bacteria</taxon>
        <taxon>Bacillati</taxon>
        <taxon>Bacillota</taxon>
        <taxon>Clostridia</taxon>
        <taxon>Eubacteriales</taxon>
        <taxon>Oscillospiraceae</taxon>
        <taxon>Faecalibacterium</taxon>
    </lineage>
</organism>
<keyword evidence="1" id="KW-0812">Transmembrane</keyword>
<keyword evidence="1" id="KW-1133">Transmembrane helix</keyword>
<dbReference type="AlphaFoldDB" id="A0A2A7BEU7"/>
<feature type="transmembrane region" description="Helical" evidence="1">
    <location>
        <begin position="80"/>
        <end position="102"/>
    </location>
</feature>
<keyword evidence="1" id="KW-0472">Membrane</keyword>
<dbReference type="InterPro" id="IPR008875">
    <property type="entry name" value="TraX"/>
</dbReference>
<reference evidence="2 3" key="1">
    <citation type="journal article" date="2017" name="Front. Microbiol.">
        <title>New Insights into the Diversity of the Genus Faecalibacterium.</title>
        <authorList>
            <person name="Benevides L."/>
            <person name="Burman S."/>
            <person name="Martin R."/>
            <person name="Robert V."/>
            <person name="Thomas M."/>
            <person name="Miquel S."/>
            <person name="Chain F."/>
            <person name="Sokol H."/>
            <person name="Bermudez-Humaran L.G."/>
            <person name="Morrison M."/>
            <person name="Langella P."/>
            <person name="Azevedo V.A."/>
            <person name="Chatel J.M."/>
            <person name="Soares S."/>
        </authorList>
    </citation>
    <scope>NUCLEOTIDE SEQUENCE [LARGE SCALE GENOMIC DNA]</scope>
    <source>
        <strain evidence="2 3">AHMP21</strain>
    </source>
</reference>
<protein>
    <submittedName>
        <fullName evidence="2">Conjugal transfer protein TraX</fullName>
    </submittedName>
</protein>
<proteinExistence type="predicted"/>
<gene>
    <name evidence="2" type="ORF">CHR61_05285</name>
</gene>
<comment type="caution">
    <text evidence="2">The sequence shown here is derived from an EMBL/GenBank/DDBJ whole genome shotgun (WGS) entry which is preliminary data.</text>
</comment>
<dbReference type="EMBL" id="NOUW01000016">
    <property type="protein sequence ID" value="PDX89930.1"/>
    <property type="molecule type" value="Genomic_DNA"/>
</dbReference>
<evidence type="ECO:0000313" key="3">
    <source>
        <dbReference type="Proteomes" id="UP000220438"/>
    </source>
</evidence>
<feature type="transmembrane region" description="Helical" evidence="1">
    <location>
        <begin position="141"/>
        <end position="158"/>
    </location>
</feature>
<dbReference type="Pfam" id="PF05857">
    <property type="entry name" value="TraX"/>
    <property type="match status" value="1"/>
</dbReference>
<feature type="transmembrane region" description="Helical" evidence="1">
    <location>
        <begin position="189"/>
        <end position="204"/>
    </location>
</feature>
<feature type="transmembrane region" description="Helical" evidence="1">
    <location>
        <begin position="216"/>
        <end position="236"/>
    </location>
</feature>